<sequence length="656" mass="71521">MSQVGYGAGFAQHTTYNGNYSVIIPWPAGGFAEYWFDRTTRVWNGPVITASAKLVSSVSFFEGDYASADNDGHFNFELIAVEDGTPIYWFRENQAPFTWHRLGPVPQAPTDTICALIGRTHFNPEHAPRGFHEDIRVFSASGRGGISVSTRTTEDDHLTWGRPSPAEVEINTDRRHAVYEVGAGGGADGAAPLGYGDGQLPVGAIGGVYSGIAWARGTFGEQEVDFADSRYGRGILITVDGDGALFAYECGREIVRVDTGLRGRPAIIQTDRGRLTPAFAPGTHGQYELFAPSLTGGVRHYWRTNGEHYGTPGVWNRAPDIGTELYDEVSVIQLNDEDKPDPDRTPPLWLFGRINGQPWVDVFQQRHVPGATLWEADRFIWERLPGLGGDRRPEVWEVTCVKRWPLLVAPGEFSRVVGLGGVRDGQAWSANTDEAKQHMLHQERRYLVHGDRGAAAWVQVSPQGYLTTTPDGIAANNLERLPVCAGGGNVPAAAPALAHPVGGLIGAKFAELGGVATFGQPTSPEASLTGGTDRRQTFEWGQIGLSPRQGARMLTWAYRDGNDVIFGWGPTDPYNYDLFIVRYSTNRGLPVPPDYQIEITDGPRTAGQIVVPRPMDWIGGDGRTAGWSFIVEGADRSALRGTTAIQGWTIPLNIRL</sequence>
<accession>A0ABV8LR48</accession>
<comment type="caution">
    <text evidence="1">The sequence shown here is derived from an EMBL/GenBank/DDBJ whole genome shotgun (WGS) entry which is preliminary data.</text>
</comment>
<organism evidence="1 2">
    <name type="scientific">Hamadaea flava</name>
    <dbReference type="NCBI Taxonomy" id="1742688"/>
    <lineage>
        <taxon>Bacteria</taxon>
        <taxon>Bacillati</taxon>
        <taxon>Actinomycetota</taxon>
        <taxon>Actinomycetes</taxon>
        <taxon>Micromonosporales</taxon>
        <taxon>Micromonosporaceae</taxon>
        <taxon>Hamadaea</taxon>
    </lineage>
</organism>
<gene>
    <name evidence="1" type="ORF">ACFOZ4_22860</name>
</gene>
<name>A0ABV8LR48_9ACTN</name>
<keyword evidence="2" id="KW-1185">Reference proteome</keyword>
<evidence type="ECO:0000313" key="2">
    <source>
        <dbReference type="Proteomes" id="UP001595816"/>
    </source>
</evidence>
<dbReference type="RefSeq" id="WP_253760744.1">
    <property type="nucleotide sequence ID" value="NZ_JAMZDZ010000001.1"/>
</dbReference>
<proteinExistence type="predicted"/>
<dbReference type="Proteomes" id="UP001595816">
    <property type="component" value="Unassembled WGS sequence"/>
</dbReference>
<evidence type="ECO:0000313" key="1">
    <source>
        <dbReference type="EMBL" id="MFC4133462.1"/>
    </source>
</evidence>
<protein>
    <submittedName>
        <fullName evidence="1">Uncharacterized protein</fullName>
    </submittedName>
</protein>
<reference evidence="2" key="1">
    <citation type="journal article" date="2019" name="Int. J. Syst. Evol. Microbiol.">
        <title>The Global Catalogue of Microorganisms (GCM) 10K type strain sequencing project: providing services to taxonomists for standard genome sequencing and annotation.</title>
        <authorList>
            <consortium name="The Broad Institute Genomics Platform"/>
            <consortium name="The Broad Institute Genome Sequencing Center for Infectious Disease"/>
            <person name="Wu L."/>
            <person name="Ma J."/>
        </authorList>
    </citation>
    <scope>NUCLEOTIDE SEQUENCE [LARGE SCALE GENOMIC DNA]</scope>
    <source>
        <strain evidence="2">CGMCC 4.7289</strain>
    </source>
</reference>
<dbReference type="EMBL" id="JBHSAY010000010">
    <property type="protein sequence ID" value="MFC4133462.1"/>
    <property type="molecule type" value="Genomic_DNA"/>
</dbReference>